<reference evidence="9 10" key="1">
    <citation type="submission" date="2015-12" db="EMBL/GenBank/DDBJ databases">
        <title>The genome of Folsomia candida.</title>
        <authorList>
            <person name="Faddeeva A."/>
            <person name="Derks M.F."/>
            <person name="Anvar Y."/>
            <person name="Smit S."/>
            <person name="Van Straalen N."/>
            <person name="Roelofs D."/>
        </authorList>
    </citation>
    <scope>NUCLEOTIDE SEQUENCE [LARGE SCALE GENOMIC DNA]</scope>
    <source>
        <strain evidence="9 10">VU population</strain>
        <tissue evidence="9">Whole body</tissue>
    </source>
</reference>
<proteinExistence type="inferred from homology"/>
<dbReference type="Gene3D" id="3.40.50.300">
    <property type="entry name" value="P-loop containing nucleotide triphosphate hydrolases"/>
    <property type="match status" value="1"/>
</dbReference>
<dbReference type="InterPro" id="IPR016527">
    <property type="entry name" value="ORC4"/>
</dbReference>
<dbReference type="GO" id="GO:0003688">
    <property type="term" value="F:DNA replication origin binding"/>
    <property type="evidence" value="ECO:0007669"/>
    <property type="project" value="TreeGrafter"/>
</dbReference>
<evidence type="ECO:0000256" key="5">
    <source>
        <dbReference type="ARBA" id="ARBA00023125"/>
    </source>
</evidence>
<evidence type="ECO:0000256" key="2">
    <source>
        <dbReference type="ARBA" id="ARBA00005334"/>
    </source>
</evidence>
<comment type="similarity">
    <text evidence="2">Belongs to the ORC4 family.</text>
</comment>
<dbReference type="SUPFAM" id="SSF52540">
    <property type="entry name" value="P-loop containing nucleoside triphosphate hydrolases"/>
    <property type="match status" value="1"/>
</dbReference>
<evidence type="ECO:0000256" key="4">
    <source>
        <dbReference type="ARBA" id="ARBA00022705"/>
    </source>
</evidence>
<dbReference type="OrthoDB" id="343623at2759"/>
<dbReference type="STRING" id="158441.A0A226ER45"/>
<dbReference type="SMART" id="SM00382">
    <property type="entry name" value="AAA"/>
    <property type="match status" value="1"/>
</dbReference>
<dbReference type="GO" id="GO:0005664">
    <property type="term" value="C:nuclear origin of replication recognition complex"/>
    <property type="evidence" value="ECO:0007669"/>
    <property type="project" value="TreeGrafter"/>
</dbReference>
<evidence type="ECO:0000256" key="6">
    <source>
        <dbReference type="ARBA" id="ARBA00023242"/>
    </source>
</evidence>
<dbReference type="PANTHER" id="PTHR12087:SF0">
    <property type="entry name" value="ORIGIN RECOGNITION COMPLEX SUBUNIT 4"/>
    <property type="match status" value="1"/>
</dbReference>
<comment type="subunit">
    <text evidence="7">Component of ORC, a complex composed of at least 6 subunits: ORC1, ORC2, ORC3, ORC4, ORC5 and ORC6. ORC is regulated in a cell-cycle dependent manner. It is sequentially assembled at the exit from anaphase of mitosis and disassembled as cells enter S phase. Interacts with DBF4. Interacts with POLQ.</text>
</comment>
<evidence type="ECO:0000256" key="3">
    <source>
        <dbReference type="ARBA" id="ARBA00019083"/>
    </source>
</evidence>
<evidence type="ECO:0000313" key="9">
    <source>
        <dbReference type="EMBL" id="OXA60103.1"/>
    </source>
</evidence>
<evidence type="ECO:0000313" key="10">
    <source>
        <dbReference type="Proteomes" id="UP000198287"/>
    </source>
</evidence>
<dbReference type="Pfam" id="PF13191">
    <property type="entry name" value="AAA_16"/>
    <property type="match status" value="1"/>
</dbReference>
<dbReference type="Pfam" id="PF14629">
    <property type="entry name" value="ORC4_C"/>
    <property type="match status" value="1"/>
</dbReference>
<evidence type="ECO:0000256" key="7">
    <source>
        <dbReference type="ARBA" id="ARBA00046777"/>
    </source>
</evidence>
<dbReference type="InterPro" id="IPR003593">
    <property type="entry name" value="AAA+_ATPase"/>
</dbReference>
<comment type="caution">
    <text evidence="9">The sequence shown here is derived from an EMBL/GenBank/DDBJ whole genome shotgun (WGS) entry which is preliminary data.</text>
</comment>
<dbReference type="AlphaFoldDB" id="A0A226ER45"/>
<accession>A0A226ER45</accession>
<dbReference type="InterPro" id="IPR041664">
    <property type="entry name" value="AAA_16"/>
</dbReference>
<dbReference type="EMBL" id="LNIX01000002">
    <property type="protein sequence ID" value="OXA60103.1"/>
    <property type="molecule type" value="Genomic_DNA"/>
</dbReference>
<keyword evidence="4" id="KW-0235">DNA replication</keyword>
<keyword evidence="10" id="KW-1185">Reference proteome</keyword>
<dbReference type="OMA" id="WNTHIEN"/>
<name>A0A226ER45_FOLCA</name>
<sequence>MSLSVIQQLRLESNLGSSARIGWERLSIGFDKEQAYLELMLRNTVVGDAETGKKRSTSVIVYGIPGSGKTTLVESALKKLESNHESFWESRQVVRLNGLLCGDFRSAVEEICWQLSLKGPFQEETENGGAENDFSCLEDFNTATSFEDRLEQVMQFLKTNMESLNKSIIFILDKLDLFAEHPNQHLLYNLYDLAANSKSTIPICIIGITDRVDVLEMFEKRVKSRFSHRNINVCPTYDFDKYKEIAQRLISFKEMPTSTNDTSTKKKKRHALSPEKLDWNKDVETLFTNIEVQRTLRAVFDMDPTILKLSSFLFTVLISAEESLTVRKFQEAYEDNVCQNDPVKVVLDLPITELVVLLSVYKQIQGQMLKAWQPSSLYKIVAKIMSSFGLGKEDYLKAITKLEMLQLIVPVSNTQRNIGGVNNVGEIFYKCELTFSEFKDVWKKYPNLPSSFKELL</sequence>
<organism evidence="9 10">
    <name type="scientific">Folsomia candida</name>
    <name type="common">Springtail</name>
    <dbReference type="NCBI Taxonomy" id="158441"/>
    <lineage>
        <taxon>Eukaryota</taxon>
        <taxon>Metazoa</taxon>
        <taxon>Ecdysozoa</taxon>
        <taxon>Arthropoda</taxon>
        <taxon>Hexapoda</taxon>
        <taxon>Collembola</taxon>
        <taxon>Entomobryomorpha</taxon>
        <taxon>Isotomoidea</taxon>
        <taxon>Isotomidae</taxon>
        <taxon>Proisotominae</taxon>
        <taxon>Folsomia</taxon>
    </lineage>
</organism>
<dbReference type="InterPro" id="IPR027417">
    <property type="entry name" value="P-loop_NTPase"/>
</dbReference>
<gene>
    <name evidence="9" type="ORF">Fcan01_06188</name>
</gene>
<keyword evidence="6" id="KW-0539">Nucleus</keyword>
<dbReference type="GO" id="GO:0006270">
    <property type="term" value="P:DNA replication initiation"/>
    <property type="evidence" value="ECO:0007669"/>
    <property type="project" value="TreeGrafter"/>
</dbReference>
<protein>
    <recommendedName>
        <fullName evidence="3">Origin recognition complex subunit 4</fullName>
    </recommendedName>
</protein>
<keyword evidence="5" id="KW-0238">DNA-binding</keyword>
<dbReference type="PANTHER" id="PTHR12087">
    <property type="entry name" value="ORIGIN RECOGNITION COMPLEX SUBUNIT 4"/>
    <property type="match status" value="1"/>
</dbReference>
<comment type="subcellular location">
    <subcellularLocation>
        <location evidence="1">Nucleus</location>
    </subcellularLocation>
</comment>
<dbReference type="Proteomes" id="UP000198287">
    <property type="component" value="Unassembled WGS sequence"/>
</dbReference>
<feature type="domain" description="AAA+ ATPase" evidence="8">
    <location>
        <begin position="55"/>
        <end position="232"/>
    </location>
</feature>
<dbReference type="InterPro" id="IPR032705">
    <property type="entry name" value="ORC4_C"/>
</dbReference>
<evidence type="ECO:0000256" key="1">
    <source>
        <dbReference type="ARBA" id="ARBA00004123"/>
    </source>
</evidence>
<evidence type="ECO:0000259" key="8">
    <source>
        <dbReference type="SMART" id="SM00382"/>
    </source>
</evidence>